<evidence type="ECO:0000256" key="3">
    <source>
        <dbReference type="ARBA" id="ARBA00022980"/>
    </source>
</evidence>
<evidence type="ECO:0000256" key="1">
    <source>
        <dbReference type="ARBA" id="ARBA00022730"/>
    </source>
</evidence>
<dbReference type="GO" id="GO:0003735">
    <property type="term" value="F:structural constituent of ribosome"/>
    <property type="evidence" value="ECO:0007669"/>
    <property type="project" value="InterPro"/>
</dbReference>
<accession>A0AAU7DXD2</accession>
<keyword evidence="1 5" id="KW-0699">rRNA-binding</keyword>
<dbReference type="PANTHER" id="PTHR33284:SF1">
    <property type="entry name" value="RIBOSOMAL PROTEIN L25_GLN-TRNA SYNTHETASE, ANTI-CODON-BINDING DOMAIN-CONTAINING PROTEIN"/>
    <property type="match status" value="1"/>
</dbReference>
<comment type="subunit">
    <text evidence="5">Part of the 50S ribosomal subunit; part of the 5S rRNA/L5/L18/L25 subcomplex. Contacts the 5S rRNA. Binds to the 5S rRNA independently of L5 and L18.</text>
</comment>
<evidence type="ECO:0000256" key="4">
    <source>
        <dbReference type="ARBA" id="ARBA00023274"/>
    </source>
</evidence>
<proteinExistence type="inferred from homology"/>
<evidence type="ECO:0000259" key="6">
    <source>
        <dbReference type="Pfam" id="PF01386"/>
    </source>
</evidence>
<dbReference type="SUPFAM" id="SSF50715">
    <property type="entry name" value="Ribosomal protein L25-like"/>
    <property type="match status" value="1"/>
</dbReference>
<keyword evidence="2 5" id="KW-0694">RNA-binding</keyword>
<keyword evidence="3 5" id="KW-0689">Ribosomal protein</keyword>
<dbReference type="AlphaFoldDB" id="A0AAU7DXD2"/>
<keyword evidence="4 5" id="KW-0687">Ribonucleoprotein</keyword>
<feature type="domain" description="Large ribosomal subunit protein bL25 beta" evidence="7">
    <location>
        <begin position="103"/>
        <end position="177"/>
    </location>
</feature>
<comment type="similarity">
    <text evidence="5">Belongs to the bacterial ribosomal protein bL25 family. CTC subfamily.</text>
</comment>
<dbReference type="HAMAP" id="MF_01334">
    <property type="entry name" value="Ribosomal_bL25_CTC"/>
    <property type="match status" value="1"/>
</dbReference>
<evidence type="ECO:0000256" key="5">
    <source>
        <dbReference type="HAMAP-Rule" id="MF_01334"/>
    </source>
</evidence>
<protein>
    <recommendedName>
        <fullName evidence="5">Large ribosomal subunit protein bL25</fullName>
    </recommendedName>
    <alternativeName>
        <fullName evidence="5">General stress protein CTC</fullName>
    </alternativeName>
</protein>
<dbReference type="EMBL" id="CP146203">
    <property type="protein sequence ID" value="XBH21873.1"/>
    <property type="molecule type" value="Genomic_DNA"/>
</dbReference>
<feature type="domain" description="Large ribosomal subunit protein bL25 L25" evidence="6">
    <location>
        <begin position="6"/>
        <end position="91"/>
    </location>
</feature>
<dbReference type="Gene3D" id="2.170.120.20">
    <property type="entry name" value="Ribosomal protein L25, beta domain"/>
    <property type="match status" value="1"/>
</dbReference>
<dbReference type="Pfam" id="PF01386">
    <property type="entry name" value="Ribosomal_L25p"/>
    <property type="match status" value="1"/>
</dbReference>
<dbReference type="PANTHER" id="PTHR33284">
    <property type="entry name" value="RIBOSOMAL PROTEIN L25/GLN-TRNA SYNTHETASE, ANTI-CODON-BINDING DOMAIN-CONTAINING PROTEIN"/>
    <property type="match status" value="1"/>
</dbReference>
<dbReference type="Gene3D" id="2.40.240.10">
    <property type="entry name" value="Ribosomal Protein L25, Chain P"/>
    <property type="match status" value="1"/>
</dbReference>
<dbReference type="GO" id="GO:0022625">
    <property type="term" value="C:cytosolic large ribosomal subunit"/>
    <property type="evidence" value="ECO:0007669"/>
    <property type="project" value="TreeGrafter"/>
</dbReference>
<sequence>MADVKLVAEQRTKFGKGAARSARRDGNVPAVIYSRGGEATHILIDGHQAFLTILKDLRSLIEIDLNGEKHTVIIKSVQRDAVGRVLEHIDFLAVVKGERAANDIPVVIIGEPAAGTQSQLELTTVSVEADVAALPEHVEIDITGIAAGTNLTLGDIKLPEGQVFLTDLDLVVLIVSEATSSAEEDEAEAPAAE</sequence>
<dbReference type="InterPro" id="IPR001021">
    <property type="entry name" value="Ribosomal_bL25_long"/>
</dbReference>
<dbReference type="InterPro" id="IPR020056">
    <property type="entry name" value="Rbsml_bL25/Gln-tRNA_synth_N"/>
</dbReference>
<comment type="function">
    <text evidence="5">This is one of the proteins that binds to the 5S RNA in the ribosome where it forms part of the central protuberance.</text>
</comment>
<dbReference type="InterPro" id="IPR020057">
    <property type="entry name" value="Ribosomal_bL25_b-dom"/>
</dbReference>
<dbReference type="Pfam" id="PF14693">
    <property type="entry name" value="Ribosomal_TL5_C"/>
    <property type="match status" value="1"/>
</dbReference>
<evidence type="ECO:0000256" key="2">
    <source>
        <dbReference type="ARBA" id="ARBA00022884"/>
    </source>
</evidence>
<reference evidence="8" key="1">
    <citation type="submission" date="2024-02" db="EMBL/GenBank/DDBJ databases">
        <title>Tomenella chthoni gen. nov. sp. nov., a member of the family Jonesiaceae isolated from bat guano.</title>
        <authorList>
            <person name="Miller S.L."/>
            <person name="King J."/>
            <person name="Sankaranarayanan K."/>
            <person name="Lawson P.A."/>
        </authorList>
    </citation>
    <scope>NUCLEOTIDE SEQUENCE</scope>
    <source>
        <strain evidence="8">BS-20</strain>
    </source>
</reference>
<dbReference type="CDD" id="cd00495">
    <property type="entry name" value="Ribosomal_L25_TL5_CTC"/>
    <property type="match status" value="1"/>
</dbReference>
<evidence type="ECO:0000313" key="8">
    <source>
        <dbReference type="EMBL" id="XBH21873.1"/>
    </source>
</evidence>
<name>A0AAU7DXD2_9MICO</name>
<dbReference type="InterPro" id="IPR011035">
    <property type="entry name" value="Ribosomal_bL25/Gln-tRNA_synth"/>
</dbReference>
<evidence type="ECO:0000259" key="7">
    <source>
        <dbReference type="Pfam" id="PF14693"/>
    </source>
</evidence>
<organism evidence="8">
    <name type="scientific">Jonesiaceae bacterium BS-20</name>
    <dbReference type="NCBI Taxonomy" id="3120821"/>
    <lineage>
        <taxon>Bacteria</taxon>
        <taxon>Bacillati</taxon>
        <taxon>Actinomycetota</taxon>
        <taxon>Actinomycetes</taxon>
        <taxon>Micrococcales</taxon>
        <taxon>Jonesiaceae</taxon>
    </lineage>
</organism>
<dbReference type="InterPro" id="IPR020930">
    <property type="entry name" value="Ribosomal_uL5_bac-type"/>
</dbReference>
<dbReference type="GO" id="GO:0006412">
    <property type="term" value="P:translation"/>
    <property type="evidence" value="ECO:0007669"/>
    <property type="project" value="UniProtKB-UniRule"/>
</dbReference>
<dbReference type="InterPro" id="IPR029751">
    <property type="entry name" value="Ribosomal_L25_dom"/>
</dbReference>
<dbReference type="NCBIfam" id="TIGR00731">
    <property type="entry name" value="bL25_bact_ctc"/>
    <property type="match status" value="1"/>
</dbReference>
<dbReference type="GO" id="GO:0008097">
    <property type="term" value="F:5S rRNA binding"/>
    <property type="evidence" value="ECO:0007669"/>
    <property type="project" value="InterPro"/>
</dbReference>
<gene>
    <name evidence="5" type="primary">rplY</name>
    <name evidence="5" type="synonym">ctc</name>
    <name evidence="8" type="ORF">V5R04_01200</name>
</gene>
<dbReference type="InterPro" id="IPR037121">
    <property type="entry name" value="Ribosomal_bL25_C"/>
</dbReference>